<organism evidence="2 3">
    <name type="scientific">Glutinoglossum americanum</name>
    <dbReference type="NCBI Taxonomy" id="1670608"/>
    <lineage>
        <taxon>Eukaryota</taxon>
        <taxon>Fungi</taxon>
        <taxon>Dikarya</taxon>
        <taxon>Ascomycota</taxon>
        <taxon>Pezizomycotina</taxon>
        <taxon>Geoglossomycetes</taxon>
        <taxon>Geoglossales</taxon>
        <taxon>Geoglossaceae</taxon>
        <taxon>Glutinoglossum</taxon>
    </lineage>
</organism>
<name>A0A9P8IDT8_9PEZI</name>
<dbReference type="InterPro" id="IPR053201">
    <property type="entry name" value="Flavunoidine_N-MTase"/>
</dbReference>
<keyword evidence="3" id="KW-1185">Reference proteome</keyword>
<gene>
    <name evidence="2" type="ORF">FGG08_001245</name>
</gene>
<reference evidence="2" key="1">
    <citation type="submission" date="2021-03" db="EMBL/GenBank/DDBJ databases">
        <title>Comparative genomics and phylogenomic investigation of the class Geoglossomycetes provide insights into ecological specialization and systematics.</title>
        <authorList>
            <person name="Melie T."/>
            <person name="Pirro S."/>
            <person name="Miller A.N."/>
            <person name="Quandt A."/>
        </authorList>
    </citation>
    <scope>NUCLEOTIDE SEQUENCE</scope>
    <source>
        <strain evidence="2">GBOQ0MN5Z8</strain>
    </source>
</reference>
<dbReference type="PANTHER" id="PTHR12350:SF19">
    <property type="entry name" value="SET DOMAIN-CONTAINING PROTEIN"/>
    <property type="match status" value="1"/>
</dbReference>
<accession>A0A9P8IDT8</accession>
<proteinExistence type="predicted"/>
<protein>
    <recommendedName>
        <fullName evidence="4">SET domain-containing protein</fullName>
    </recommendedName>
</protein>
<feature type="compositionally biased region" description="Polar residues" evidence="1">
    <location>
        <begin position="235"/>
        <end position="244"/>
    </location>
</feature>
<dbReference type="AlphaFoldDB" id="A0A9P8IDT8"/>
<dbReference type="EMBL" id="JAGHQL010000016">
    <property type="protein sequence ID" value="KAH0544596.1"/>
    <property type="molecule type" value="Genomic_DNA"/>
</dbReference>
<dbReference type="Gene3D" id="2.170.270.10">
    <property type="entry name" value="SET domain"/>
    <property type="match status" value="1"/>
</dbReference>
<feature type="region of interest" description="Disordered" evidence="1">
    <location>
        <begin position="211"/>
        <end position="290"/>
    </location>
</feature>
<feature type="compositionally biased region" description="Polar residues" evidence="1">
    <location>
        <begin position="279"/>
        <end position="290"/>
    </location>
</feature>
<dbReference type="SUPFAM" id="SSF82199">
    <property type="entry name" value="SET domain"/>
    <property type="match status" value="1"/>
</dbReference>
<evidence type="ECO:0008006" key="4">
    <source>
        <dbReference type="Google" id="ProtNLM"/>
    </source>
</evidence>
<evidence type="ECO:0000313" key="3">
    <source>
        <dbReference type="Proteomes" id="UP000698800"/>
    </source>
</evidence>
<comment type="caution">
    <text evidence="2">The sequence shown here is derived from an EMBL/GenBank/DDBJ whole genome shotgun (WGS) entry which is preliminary data.</text>
</comment>
<evidence type="ECO:0000256" key="1">
    <source>
        <dbReference type="SAM" id="MobiDB-lite"/>
    </source>
</evidence>
<evidence type="ECO:0000313" key="2">
    <source>
        <dbReference type="EMBL" id="KAH0544596.1"/>
    </source>
</evidence>
<dbReference type="PANTHER" id="PTHR12350">
    <property type="entry name" value="HISTONE-LYSINE N-METHYLTRANSFERASE-RELATED"/>
    <property type="match status" value="1"/>
</dbReference>
<dbReference type="InterPro" id="IPR046341">
    <property type="entry name" value="SET_dom_sf"/>
</dbReference>
<dbReference type="Proteomes" id="UP000698800">
    <property type="component" value="Unassembled WGS sequence"/>
</dbReference>
<dbReference type="OrthoDB" id="5984008at2759"/>
<sequence>MAPVIPHWAQPSHPNLIKVVVRPEAFTSGAFSLVALPAGSFFTRIDSATLAPKAYSSVQISRNEHIELNSDLIYCNHSCEPSLEFDMTKFEVRVGRNRNLKVGDALTFFYPSSEFQMAQSFQCECGAGDGICKGWISGASQMGRQAMEGYWLNEHIEALLLEKEALAENGHEQVVISNAEVHTLNGKLSEHGDENGLADRVEKALVEDGETLNGKTYSGPTSRELGGEMGGDTIYTVNKKNGASSRKLGGEMGGDTKHEMNGKNGASNWELGEKMGEDTISSTTPPHLLE</sequence>